<evidence type="ECO:0000256" key="1">
    <source>
        <dbReference type="SAM" id="Phobius"/>
    </source>
</evidence>
<feature type="transmembrane region" description="Helical" evidence="1">
    <location>
        <begin position="92"/>
        <end position="112"/>
    </location>
</feature>
<keyword evidence="1" id="KW-0812">Transmembrane</keyword>
<organism evidence="2 3">
    <name type="scientific">Candidatus Geothrix skivensis</name>
    <dbReference type="NCBI Taxonomy" id="2954439"/>
    <lineage>
        <taxon>Bacteria</taxon>
        <taxon>Pseudomonadati</taxon>
        <taxon>Acidobacteriota</taxon>
        <taxon>Holophagae</taxon>
        <taxon>Holophagales</taxon>
        <taxon>Holophagaceae</taxon>
        <taxon>Geothrix</taxon>
    </lineage>
</organism>
<comment type="caution">
    <text evidence="2">The sequence shown here is derived from an EMBL/GenBank/DDBJ whole genome shotgun (WGS) entry which is preliminary data.</text>
</comment>
<proteinExistence type="predicted"/>
<gene>
    <name evidence="2" type="ORF">IPP58_02475</name>
</gene>
<reference evidence="2" key="1">
    <citation type="submission" date="2020-10" db="EMBL/GenBank/DDBJ databases">
        <title>Connecting structure to function with the recovery of over 1000 high-quality activated sludge metagenome-assembled genomes encoding full-length rRNA genes using long-read sequencing.</title>
        <authorList>
            <person name="Singleton C.M."/>
            <person name="Petriglieri F."/>
            <person name="Kristensen J.M."/>
            <person name="Kirkegaard R.H."/>
            <person name="Michaelsen T.Y."/>
            <person name="Andersen M.H."/>
            <person name="Karst S.M."/>
            <person name="Dueholm M.S."/>
            <person name="Nielsen P.H."/>
            <person name="Albertsen M."/>
        </authorList>
    </citation>
    <scope>NUCLEOTIDE SEQUENCE</scope>
    <source>
        <strain evidence="2">Skiv_18-Q3-R9-52_MAXAC.067</strain>
    </source>
</reference>
<evidence type="ECO:0000313" key="3">
    <source>
        <dbReference type="Proteomes" id="UP000886657"/>
    </source>
</evidence>
<dbReference type="EMBL" id="JADKIO010000005">
    <property type="protein sequence ID" value="MBK9795360.1"/>
    <property type="molecule type" value="Genomic_DNA"/>
</dbReference>
<protein>
    <submittedName>
        <fullName evidence="2">Uncharacterized protein</fullName>
    </submittedName>
</protein>
<feature type="transmembrane region" description="Helical" evidence="1">
    <location>
        <begin position="179"/>
        <end position="199"/>
    </location>
</feature>
<feature type="transmembrane region" description="Helical" evidence="1">
    <location>
        <begin position="35"/>
        <end position="55"/>
    </location>
</feature>
<sequence>MALRPRPSALLWGLLVALGVALVVVRLRAPGSSALPWLTTALFLLLSLRVLTLLWDWRQARIPGSRLLLPLVILLEGLGLVLSGASQLALRLRLGTALLLEVLLLLLAVRAWRTARTLPGTWPEDRITAAFEAFVPPRAARLLALELVMLGSAMRFLLGGFRSPAPPGYSLHKETFLRAFLPVLPLLIPTDLFLIHALFPRMAPWLRWVLHVSTLYSVLWMVGLYATLRQRPHQLDGTQLNLHMGLLGSLHLSREQVVSAAALPEFQDDWAKRQYLKGMHKLLRTGAPAVELRLSEAVSRMGLLGPGSRKLDRVAVSVDDPSAFLAALGRPCA</sequence>
<keyword evidence="1" id="KW-1133">Transmembrane helix</keyword>
<feature type="transmembrane region" description="Helical" evidence="1">
    <location>
        <begin position="205"/>
        <end position="226"/>
    </location>
</feature>
<dbReference type="Proteomes" id="UP000886657">
    <property type="component" value="Unassembled WGS sequence"/>
</dbReference>
<name>A0A9D7SER4_9BACT</name>
<feature type="transmembrane region" description="Helical" evidence="1">
    <location>
        <begin position="67"/>
        <end position="86"/>
    </location>
</feature>
<keyword evidence="1" id="KW-0472">Membrane</keyword>
<evidence type="ECO:0000313" key="2">
    <source>
        <dbReference type="EMBL" id="MBK9795360.1"/>
    </source>
</evidence>
<accession>A0A9D7SER4</accession>
<feature type="transmembrane region" description="Helical" evidence="1">
    <location>
        <begin position="9"/>
        <end position="29"/>
    </location>
</feature>
<dbReference type="AlphaFoldDB" id="A0A9D7SER4"/>